<keyword evidence="2" id="KW-0521">NADP</keyword>
<reference evidence="7" key="1">
    <citation type="journal article" date="2019" name="Int. J. Syst. Evol. Microbiol.">
        <title>The Global Catalogue of Microorganisms (GCM) 10K type strain sequencing project: providing services to taxonomists for standard genome sequencing and annotation.</title>
        <authorList>
            <consortium name="The Broad Institute Genomics Platform"/>
            <consortium name="The Broad Institute Genome Sequencing Center for Infectious Disease"/>
            <person name="Wu L."/>
            <person name="Ma J."/>
        </authorList>
    </citation>
    <scope>NUCLEOTIDE SEQUENCE [LARGE SCALE GENOMIC DNA]</scope>
    <source>
        <strain evidence="7">KCTC 12861</strain>
    </source>
</reference>
<organism evidence="6 7">
    <name type="scientific">Pseudovibrio japonicus</name>
    <dbReference type="NCBI Taxonomy" id="366534"/>
    <lineage>
        <taxon>Bacteria</taxon>
        <taxon>Pseudomonadati</taxon>
        <taxon>Pseudomonadota</taxon>
        <taxon>Alphaproteobacteria</taxon>
        <taxon>Hyphomicrobiales</taxon>
        <taxon>Stappiaceae</taxon>
        <taxon>Pseudovibrio</taxon>
    </lineage>
</organism>
<evidence type="ECO:0000256" key="4">
    <source>
        <dbReference type="SAM" id="MobiDB-lite"/>
    </source>
</evidence>
<accession>A0ABQ3E5C1</accession>
<feature type="domain" description="Bacterial bifunctional deaminase-reductase C-terminal" evidence="5">
    <location>
        <begin position="64"/>
        <end position="236"/>
    </location>
</feature>
<comment type="pathway">
    <text evidence="1">Cofactor biosynthesis; riboflavin biosynthesis.</text>
</comment>
<dbReference type="RefSeq" id="WP_244649609.1">
    <property type="nucleotide sequence ID" value="NZ_BMXE01000002.1"/>
</dbReference>
<sequence length="269" mass="29535">MPAHLDEKSKGSQLICEQPSTQPSGILSKDEWQEVLTASHERRAPDLQGYGSVFAPLCMAEKQFVVGQLGQSVDGRIATVTGDSNYVSCSEALIHLHRLRALCDAVVVGVGTAVADNPQLTVRHVNGHHPARVVIDPYGRLPKDSTLLQDASARRIVITRNDAHARYPEGVECVQLQPDAKGRLSCADIRHALREFRCILVEGGAWTLSRFIELKMIDRLHLMIAPLIIGSGPRGLQLPTIDYLAQAIRPDVIWHPLGVDMLADLSLRN</sequence>
<comment type="caution">
    <text evidence="6">The sequence shown here is derived from an EMBL/GenBank/DDBJ whole genome shotgun (WGS) entry which is preliminary data.</text>
</comment>
<dbReference type="SUPFAM" id="SSF53597">
    <property type="entry name" value="Dihydrofolate reductase-like"/>
    <property type="match status" value="1"/>
</dbReference>
<dbReference type="InterPro" id="IPR002734">
    <property type="entry name" value="RibDG_C"/>
</dbReference>
<protein>
    <recommendedName>
        <fullName evidence="5">Bacterial bifunctional deaminase-reductase C-terminal domain-containing protein</fullName>
    </recommendedName>
</protein>
<dbReference type="EMBL" id="BMXE01000002">
    <property type="protein sequence ID" value="GHB23964.1"/>
    <property type="molecule type" value="Genomic_DNA"/>
</dbReference>
<dbReference type="PANTHER" id="PTHR38011:SF7">
    <property type="entry name" value="2,5-DIAMINO-6-RIBOSYLAMINO-4(3H)-PYRIMIDINONE 5'-PHOSPHATE REDUCTASE"/>
    <property type="match status" value="1"/>
</dbReference>
<dbReference type="PANTHER" id="PTHR38011">
    <property type="entry name" value="DIHYDROFOLATE REDUCTASE FAMILY PROTEIN (AFU_ORTHOLOGUE AFUA_8G06820)"/>
    <property type="match status" value="1"/>
</dbReference>
<evidence type="ECO:0000256" key="1">
    <source>
        <dbReference type="ARBA" id="ARBA00005104"/>
    </source>
</evidence>
<evidence type="ECO:0000256" key="3">
    <source>
        <dbReference type="ARBA" id="ARBA00023002"/>
    </source>
</evidence>
<dbReference type="Proteomes" id="UP000637980">
    <property type="component" value="Unassembled WGS sequence"/>
</dbReference>
<evidence type="ECO:0000313" key="6">
    <source>
        <dbReference type="EMBL" id="GHB23964.1"/>
    </source>
</evidence>
<gene>
    <name evidence="6" type="ORF">GCM10007094_09910</name>
</gene>
<evidence type="ECO:0000256" key="2">
    <source>
        <dbReference type="ARBA" id="ARBA00022857"/>
    </source>
</evidence>
<dbReference type="Pfam" id="PF01872">
    <property type="entry name" value="RibD_C"/>
    <property type="match status" value="1"/>
</dbReference>
<dbReference type="InterPro" id="IPR050765">
    <property type="entry name" value="Riboflavin_Biosynth_HTPR"/>
</dbReference>
<dbReference type="InterPro" id="IPR024072">
    <property type="entry name" value="DHFR-like_dom_sf"/>
</dbReference>
<feature type="compositionally biased region" description="Basic and acidic residues" evidence="4">
    <location>
        <begin position="1"/>
        <end position="10"/>
    </location>
</feature>
<keyword evidence="3" id="KW-0560">Oxidoreductase</keyword>
<evidence type="ECO:0000259" key="5">
    <source>
        <dbReference type="Pfam" id="PF01872"/>
    </source>
</evidence>
<dbReference type="Gene3D" id="3.40.430.10">
    <property type="entry name" value="Dihydrofolate Reductase, subunit A"/>
    <property type="match status" value="1"/>
</dbReference>
<keyword evidence="7" id="KW-1185">Reference proteome</keyword>
<evidence type="ECO:0000313" key="7">
    <source>
        <dbReference type="Proteomes" id="UP000637980"/>
    </source>
</evidence>
<name>A0ABQ3E5C1_9HYPH</name>
<proteinExistence type="predicted"/>
<feature type="region of interest" description="Disordered" evidence="4">
    <location>
        <begin position="1"/>
        <end position="27"/>
    </location>
</feature>